<dbReference type="EMBL" id="LATX01001881">
    <property type="protein sequence ID" value="KTB36819.1"/>
    <property type="molecule type" value="Genomic_DNA"/>
</dbReference>
<dbReference type="AlphaFoldDB" id="A0A0W0FKG1"/>
<dbReference type="EMBL" id="LATX01001888">
    <property type="protein sequence ID" value="KTB36702.1"/>
    <property type="molecule type" value="Genomic_DNA"/>
</dbReference>
<dbReference type="Proteomes" id="UP000054988">
    <property type="component" value="Unassembled WGS sequence"/>
</dbReference>
<protein>
    <submittedName>
        <fullName evidence="2">Uncharacterized protein</fullName>
    </submittedName>
</protein>
<proteinExistence type="predicted"/>
<evidence type="ECO:0000313" key="3">
    <source>
        <dbReference type="Proteomes" id="UP000054988"/>
    </source>
</evidence>
<evidence type="ECO:0000313" key="1">
    <source>
        <dbReference type="EMBL" id="KTB36702.1"/>
    </source>
</evidence>
<accession>A0A0W0FKG1</accession>
<organism evidence="2 3">
    <name type="scientific">Moniliophthora roreri</name>
    <name type="common">Frosty pod rot fungus</name>
    <name type="synonym">Monilia roreri</name>
    <dbReference type="NCBI Taxonomy" id="221103"/>
    <lineage>
        <taxon>Eukaryota</taxon>
        <taxon>Fungi</taxon>
        <taxon>Dikarya</taxon>
        <taxon>Basidiomycota</taxon>
        <taxon>Agaricomycotina</taxon>
        <taxon>Agaricomycetes</taxon>
        <taxon>Agaricomycetidae</taxon>
        <taxon>Agaricales</taxon>
        <taxon>Marasmiineae</taxon>
        <taxon>Marasmiaceae</taxon>
        <taxon>Moniliophthora</taxon>
    </lineage>
</organism>
<reference evidence="2 3" key="1">
    <citation type="submission" date="2015-12" db="EMBL/GenBank/DDBJ databases">
        <title>Draft genome sequence of Moniliophthora roreri, the causal agent of frosty pod rot of cacao.</title>
        <authorList>
            <person name="Aime M.C."/>
            <person name="Diaz-Valderrama J.R."/>
            <person name="Kijpornyongpan T."/>
            <person name="Phillips-Mora W."/>
        </authorList>
    </citation>
    <scope>NUCLEOTIDE SEQUENCE [LARGE SCALE GENOMIC DNA]</scope>
    <source>
        <strain evidence="2 3">MCA 2952</strain>
    </source>
</reference>
<sequence>MPAGAIVQKDVVEQFLNEQDSSKRKSHYSGQINRSAALYFPKFEQSSGGDEALLDMGSQIICIDKEESMNGSLNQTQGLARNVLLMIGSIMIYGQLHVIE</sequence>
<evidence type="ECO:0000313" key="2">
    <source>
        <dbReference type="EMBL" id="KTB36819.1"/>
    </source>
</evidence>
<gene>
    <name evidence="2" type="ORF">WG66_10601</name>
    <name evidence="1" type="ORF">WG66_10716</name>
</gene>
<name>A0A0W0FKG1_MONRR</name>
<comment type="caution">
    <text evidence="2">The sequence shown here is derived from an EMBL/GenBank/DDBJ whole genome shotgun (WGS) entry which is preliminary data.</text>
</comment>